<evidence type="ECO:0000256" key="4">
    <source>
        <dbReference type="ARBA" id="ARBA00023136"/>
    </source>
</evidence>
<proteinExistence type="predicted"/>
<evidence type="ECO:0000313" key="6">
    <source>
        <dbReference type="EMBL" id="MDE5417317.1"/>
    </source>
</evidence>
<dbReference type="Pfam" id="PF03544">
    <property type="entry name" value="TonB_C"/>
    <property type="match status" value="1"/>
</dbReference>
<organism evidence="6 7">
    <name type="scientific">Paralabilibaculum antarcticum</name>
    <dbReference type="NCBI Taxonomy" id="2912572"/>
    <lineage>
        <taxon>Bacteria</taxon>
        <taxon>Pseudomonadati</taxon>
        <taxon>Bacteroidota</taxon>
        <taxon>Bacteroidia</taxon>
        <taxon>Marinilabiliales</taxon>
        <taxon>Marinifilaceae</taxon>
        <taxon>Paralabilibaculum</taxon>
    </lineage>
</organism>
<keyword evidence="4" id="KW-0472">Membrane</keyword>
<gene>
    <name evidence="6" type="ORF">L3049_04785</name>
</gene>
<dbReference type="Gene3D" id="3.30.1150.10">
    <property type="match status" value="1"/>
</dbReference>
<dbReference type="Proteomes" id="UP001528920">
    <property type="component" value="Unassembled WGS sequence"/>
</dbReference>
<dbReference type="SUPFAM" id="SSF48452">
    <property type="entry name" value="TPR-like"/>
    <property type="match status" value="1"/>
</dbReference>
<dbReference type="SUPFAM" id="SSF74653">
    <property type="entry name" value="TolA/TonB C-terminal domain"/>
    <property type="match status" value="1"/>
</dbReference>
<dbReference type="InterPro" id="IPR006260">
    <property type="entry name" value="TonB/TolA_C"/>
</dbReference>
<accession>A0ABT5VPU8</accession>
<feature type="domain" description="TonB C-terminal" evidence="5">
    <location>
        <begin position="51"/>
        <end position="127"/>
    </location>
</feature>
<sequence>MKKLSVLFTILFLFTIILKAQTSKDSETNAEIVQAKYLKEDLDKLLAKNTIFPIEAFKNKIQGDVIVSITIDKNGNLDNLDLVSSANKIFSSSAIVAFDNVENEWSSCQVDGVPVSKTYLIVFRYRLYENALPPSDKKIAAKLVKKEKYKKALKYYNRLISDNQYDYEFFEMRSKVKEKLGDFDGALMDTEQASRLKNEIISLVNIEGLVKIRTVTKVERRTRY</sequence>
<keyword evidence="7" id="KW-1185">Reference proteome</keyword>
<dbReference type="EMBL" id="JAKJSC010000001">
    <property type="protein sequence ID" value="MDE5417317.1"/>
    <property type="molecule type" value="Genomic_DNA"/>
</dbReference>
<dbReference type="InterPro" id="IPR011990">
    <property type="entry name" value="TPR-like_helical_dom_sf"/>
</dbReference>
<reference evidence="6 7" key="1">
    <citation type="submission" date="2022-01" db="EMBL/GenBank/DDBJ databases">
        <title>Labilibaculum sp. nov, a marine bacterium isolated from Antarctica.</title>
        <authorList>
            <person name="Dai W."/>
        </authorList>
    </citation>
    <scope>NUCLEOTIDE SEQUENCE [LARGE SCALE GENOMIC DNA]</scope>
    <source>
        <strain evidence="6 7">DW002</strain>
    </source>
</reference>
<dbReference type="InterPro" id="IPR037682">
    <property type="entry name" value="TonB_C"/>
</dbReference>
<dbReference type="NCBIfam" id="TIGR01352">
    <property type="entry name" value="tonB_Cterm"/>
    <property type="match status" value="1"/>
</dbReference>
<dbReference type="RefSeq" id="WP_275108656.1">
    <property type="nucleotide sequence ID" value="NZ_JAKJSC010000001.1"/>
</dbReference>
<evidence type="ECO:0000313" key="7">
    <source>
        <dbReference type="Proteomes" id="UP001528920"/>
    </source>
</evidence>
<protein>
    <submittedName>
        <fullName evidence="6">Energy transducer TonB</fullName>
    </submittedName>
</protein>
<keyword evidence="3" id="KW-1133">Transmembrane helix</keyword>
<comment type="caution">
    <text evidence="6">The sequence shown here is derived from an EMBL/GenBank/DDBJ whole genome shotgun (WGS) entry which is preliminary data.</text>
</comment>
<comment type="subcellular location">
    <subcellularLocation>
        <location evidence="1">Membrane</location>
        <topology evidence="1">Single-pass membrane protein</topology>
    </subcellularLocation>
</comment>
<evidence type="ECO:0000256" key="3">
    <source>
        <dbReference type="ARBA" id="ARBA00022989"/>
    </source>
</evidence>
<evidence type="ECO:0000259" key="5">
    <source>
        <dbReference type="Pfam" id="PF03544"/>
    </source>
</evidence>
<evidence type="ECO:0000256" key="1">
    <source>
        <dbReference type="ARBA" id="ARBA00004167"/>
    </source>
</evidence>
<keyword evidence="2" id="KW-0812">Transmembrane</keyword>
<evidence type="ECO:0000256" key="2">
    <source>
        <dbReference type="ARBA" id="ARBA00022692"/>
    </source>
</evidence>
<dbReference type="Gene3D" id="1.25.40.10">
    <property type="entry name" value="Tetratricopeptide repeat domain"/>
    <property type="match status" value="1"/>
</dbReference>
<name>A0ABT5VPU8_9BACT</name>